<name>A0A6P2DAP0_9BACT</name>
<keyword evidence="1" id="KW-0472">Membrane</keyword>
<gene>
    <name evidence="2" type="ORF">SOIL9_07240</name>
</gene>
<dbReference type="KEGG" id="gms:SOIL9_07240"/>
<protein>
    <recommendedName>
        <fullName evidence="4">Transmembrane protein</fullName>
    </recommendedName>
</protein>
<dbReference type="EMBL" id="LR593886">
    <property type="protein sequence ID" value="VTR97425.1"/>
    <property type="molecule type" value="Genomic_DNA"/>
</dbReference>
<evidence type="ECO:0000256" key="1">
    <source>
        <dbReference type="SAM" id="Phobius"/>
    </source>
</evidence>
<keyword evidence="3" id="KW-1185">Reference proteome</keyword>
<accession>A0A6P2DAP0</accession>
<dbReference type="Proteomes" id="UP000464178">
    <property type="component" value="Chromosome"/>
</dbReference>
<sequence length="321" mass="34965">MADDAPATPPNDKPEEPKSLIEKAGAALPIALTALATVFASMSNGALQEAMYWKSQAAQDQSKSTNQWSLAGFKRDRALIMQTTAVQLRASSGYAPAKFDVTLKDVATPEELQKARAWLTERGEKGGPPPVKLPDIEDEKIKELRDAIEHREPEHDLLKKAGRVEMAKITKAIDAAEKFTEDTDKAWTPTLNLANGWVRAQLAFNPDDPDAAKKSASATAAQAAGFDLEERRYRAESRLNQGIGFLYEIRTKVSAAESDKHRKKSEFLSYAMLVAQIGAVASSLALARKQKNVLWLFAAMVGLVSVVVGGYAFIPPALLPF</sequence>
<dbReference type="RefSeq" id="WP_162671198.1">
    <property type="nucleotide sequence ID" value="NZ_LR593886.1"/>
</dbReference>
<evidence type="ECO:0008006" key="4">
    <source>
        <dbReference type="Google" id="ProtNLM"/>
    </source>
</evidence>
<proteinExistence type="predicted"/>
<dbReference type="AlphaFoldDB" id="A0A6P2DAP0"/>
<reference evidence="2 3" key="1">
    <citation type="submission" date="2019-05" db="EMBL/GenBank/DDBJ databases">
        <authorList>
            <consortium name="Science for Life Laboratories"/>
        </authorList>
    </citation>
    <scope>NUCLEOTIDE SEQUENCE [LARGE SCALE GENOMIC DNA]</scope>
    <source>
        <strain evidence="2">Soil9</strain>
    </source>
</reference>
<keyword evidence="1" id="KW-1133">Transmembrane helix</keyword>
<feature type="transmembrane region" description="Helical" evidence="1">
    <location>
        <begin position="267"/>
        <end position="286"/>
    </location>
</feature>
<evidence type="ECO:0000313" key="2">
    <source>
        <dbReference type="EMBL" id="VTR97425.1"/>
    </source>
</evidence>
<evidence type="ECO:0000313" key="3">
    <source>
        <dbReference type="Proteomes" id="UP000464178"/>
    </source>
</evidence>
<feature type="transmembrane region" description="Helical" evidence="1">
    <location>
        <begin position="293"/>
        <end position="314"/>
    </location>
</feature>
<organism evidence="2 3">
    <name type="scientific">Gemmata massiliana</name>
    <dbReference type="NCBI Taxonomy" id="1210884"/>
    <lineage>
        <taxon>Bacteria</taxon>
        <taxon>Pseudomonadati</taxon>
        <taxon>Planctomycetota</taxon>
        <taxon>Planctomycetia</taxon>
        <taxon>Gemmatales</taxon>
        <taxon>Gemmataceae</taxon>
        <taxon>Gemmata</taxon>
    </lineage>
</organism>
<keyword evidence="1" id="KW-0812">Transmembrane</keyword>